<keyword evidence="4" id="KW-0511">Multifunctional enzyme</keyword>
<dbReference type="Proteomes" id="UP000186922">
    <property type="component" value="Unassembled WGS sequence"/>
</dbReference>
<dbReference type="AlphaFoldDB" id="A0A1D1V3K2"/>
<name>A0A1D1V3K2_RAMVA</name>
<dbReference type="GO" id="GO:0008168">
    <property type="term" value="F:methyltransferase activity"/>
    <property type="evidence" value="ECO:0007669"/>
    <property type="project" value="UniProtKB-KW"/>
</dbReference>
<evidence type="ECO:0000313" key="6">
    <source>
        <dbReference type="EMBL" id="GAU93353.1"/>
    </source>
</evidence>
<dbReference type="PANTHER" id="PTHR12176">
    <property type="entry name" value="SAM-DEPENDENT METHYLTRANSFERASE SUPERFAMILY PROTEIN"/>
    <property type="match status" value="1"/>
</dbReference>
<evidence type="ECO:0000313" key="7">
    <source>
        <dbReference type="Proteomes" id="UP000186922"/>
    </source>
</evidence>
<evidence type="ECO:0000256" key="3">
    <source>
        <dbReference type="ARBA" id="ARBA00022679"/>
    </source>
</evidence>
<dbReference type="Pfam" id="PF08241">
    <property type="entry name" value="Methyltransf_11"/>
    <property type="match status" value="1"/>
</dbReference>
<dbReference type="EMBL" id="BDGG01000002">
    <property type="protein sequence ID" value="GAU93353.1"/>
    <property type="molecule type" value="Genomic_DNA"/>
</dbReference>
<dbReference type="PANTHER" id="PTHR12176:SF78">
    <property type="entry name" value="EEF1A LYSINE AND N-TERMINAL METHYLTRANSFERASE"/>
    <property type="match status" value="1"/>
</dbReference>
<comment type="caution">
    <text evidence="6">The sequence shown here is derived from an EMBL/GenBank/DDBJ whole genome shotgun (WGS) entry which is preliminary data.</text>
</comment>
<evidence type="ECO:0000256" key="4">
    <source>
        <dbReference type="ARBA" id="ARBA00023268"/>
    </source>
</evidence>
<dbReference type="CDD" id="cd02440">
    <property type="entry name" value="AdoMet_MTases"/>
    <property type="match status" value="2"/>
</dbReference>
<dbReference type="GO" id="GO:0032259">
    <property type="term" value="P:methylation"/>
    <property type="evidence" value="ECO:0007669"/>
    <property type="project" value="UniProtKB-KW"/>
</dbReference>
<dbReference type="InterPro" id="IPR029063">
    <property type="entry name" value="SAM-dependent_MTases_sf"/>
</dbReference>
<dbReference type="Pfam" id="PF01564">
    <property type="entry name" value="Spermine_synth"/>
    <property type="match status" value="1"/>
</dbReference>
<evidence type="ECO:0000256" key="2">
    <source>
        <dbReference type="ARBA" id="ARBA00022603"/>
    </source>
</evidence>
<dbReference type="InterPro" id="IPR051419">
    <property type="entry name" value="Lys/N-term_MeTrsfase_sf"/>
</dbReference>
<keyword evidence="2" id="KW-0489">Methyltransferase</keyword>
<proteinExistence type="inferred from homology"/>
<keyword evidence="7" id="KW-1185">Reference proteome</keyword>
<keyword evidence="3" id="KW-0808">Transferase</keyword>
<dbReference type="OrthoDB" id="411785at2759"/>
<organism evidence="6 7">
    <name type="scientific">Ramazzottius varieornatus</name>
    <name type="common">Water bear</name>
    <name type="synonym">Tardigrade</name>
    <dbReference type="NCBI Taxonomy" id="947166"/>
    <lineage>
        <taxon>Eukaryota</taxon>
        <taxon>Metazoa</taxon>
        <taxon>Ecdysozoa</taxon>
        <taxon>Tardigrada</taxon>
        <taxon>Eutardigrada</taxon>
        <taxon>Parachela</taxon>
        <taxon>Hypsibioidea</taxon>
        <taxon>Ramazzottiidae</taxon>
        <taxon>Ramazzottius</taxon>
    </lineage>
</organism>
<accession>A0A1D1V3K2</accession>
<protein>
    <recommendedName>
        <fullName evidence="5">Methyltransferase type 11 domain-containing protein</fullName>
    </recommendedName>
</protein>
<sequence length="743" mass="83365">MAPGRAGKHVSLGAGKFIIPSDPKGFQDPKYWDQFFASRNSAFEWYGNFLESAEVLCRYIKAKDDILVIGSGNSELSGEMYYTGLKKITNMDISQVVIDRMTKKYRDICPDMKFVRDDVTKMSTIKDESFSVVLDKATFDALVADDSQVSEEMAEKICSEVDRVLKHGGRYICVTLAQKHVLNQLVQNMANKGYAVRAHVINVDSPEQPHDVVFCFVFTKMKPGFPLILDMQLGQAEKLTRCDSVAQFLRRVKEHQHVQSVARCLKLGRYDVVEGEQVKVFDTKGTHLYTLYPFKPSVRKPRFGATCFIIPPGRSKSYLYGTHEGRREVSQNISAQLVMFADVVGASKGTFSFQSVKDDLTPHMRNFCPSKLFDSLVFLSDGDFPEVTEQSTEDEVIYEGTSLSTGPYRVLQRPAPGNSLYLERRLIFEDSPNVIQTEMRLQKPLPGSGSLLPIFDKEYLPSDYQRCIVAAVLNHRKLAAPVQEDTKMLLVGLGGGILTSYLHQVFPTSIVEAVEIDPAVVEIALKYFGLQISNRCAVHVADGLDFIKQAETGEEKYDIVIIDADTKDPKLPLRCPPVEFMSVIMLRTIKRLLNPDGMLIVNILSRQSSAATQIRNNITNVFGNTLYMSPLDDDLNTIAVALHENYYPADCGGECLENSLRSKSKEALSYWLENLRCFNQMMDERTGEVLLDGPMWWKRVDVNFSIPFLIGCTLQEYVDEHIAATSGRNGQETDSPDSTTTAA</sequence>
<gene>
    <name evidence="6" type="primary">RvY_05306-1</name>
    <name evidence="6" type="synonym">RvY_05306.1</name>
    <name evidence="6" type="ORF">RvY_05306</name>
</gene>
<dbReference type="InterPro" id="IPR013216">
    <property type="entry name" value="Methyltransf_11"/>
</dbReference>
<reference evidence="6 7" key="1">
    <citation type="journal article" date="2016" name="Nat. Commun.">
        <title>Extremotolerant tardigrade genome and improved radiotolerance of human cultured cells by tardigrade-unique protein.</title>
        <authorList>
            <person name="Hashimoto T."/>
            <person name="Horikawa D.D."/>
            <person name="Saito Y."/>
            <person name="Kuwahara H."/>
            <person name="Kozuka-Hata H."/>
            <person name="Shin-I T."/>
            <person name="Minakuchi Y."/>
            <person name="Ohishi K."/>
            <person name="Motoyama A."/>
            <person name="Aizu T."/>
            <person name="Enomoto A."/>
            <person name="Kondo K."/>
            <person name="Tanaka S."/>
            <person name="Hara Y."/>
            <person name="Koshikawa S."/>
            <person name="Sagara H."/>
            <person name="Miura T."/>
            <person name="Yokobori S."/>
            <person name="Miyagawa K."/>
            <person name="Suzuki Y."/>
            <person name="Kubo T."/>
            <person name="Oyama M."/>
            <person name="Kohara Y."/>
            <person name="Fujiyama A."/>
            <person name="Arakawa K."/>
            <person name="Katayama T."/>
            <person name="Toyoda A."/>
            <person name="Kunieda T."/>
        </authorList>
    </citation>
    <scope>NUCLEOTIDE SEQUENCE [LARGE SCALE GENOMIC DNA]</scope>
    <source>
        <strain evidence="6 7">YOKOZUNA-1</strain>
    </source>
</reference>
<dbReference type="Gene3D" id="3.40.50.150">
    <property type="entry name" value="Vaccinia Virus protein VP39"/>
    <property type="match status" value="2"/>
</dbReference>
<dbReference type="STRING" id="947166.A0A1D1V3K2"/>
<evidence type="ECO:0000259" key="5">
    <source>
        <dbReference type="Pfam" id="PF08241"/>
    </source>
</evidence>
<feature type="domain" description="Methyltransferase type 11" evidence="5">
    <location>
        <begin position="68"/>
        <end position="173"/>
    </location>
</feature>
<evidence type="ECO:0000256" key="1">
    <source>
        <dbReference type="ARBA" id="ARBA00008361"/>
    </source>
</evidence>
<comment type="similarity">
    <text evidence="1">Belongs to the methyltransferase superfamily.</text>
</comment>
<dbReference type="SUPFAM" id="SSF53335">
    <property type="entry name" value="S-adenosyl-L-methionine-dependent methyltransferases"/>
    <property type="match status" value="2"/>
</dbReference>